<sequence>MKLTVHPIQTGLDENYNDPFNANFTTTNPPEGKRARNPIHNPAAARSRCEETGRIGVREGKVGNLGCVTPHSFQNMRLALSGNTLRYIAALRKRREQSLQSAGVYLQLLIHHRSRLNHTPVLRANLSCAIIQHRQQLRDSQKNAHRQRSWGPQKVSVRQIWGQTGAAFMSGDSFGHLNPLVLRGDVCALLDLLNIPRLLFDTEMAGGGFLGKIPS</sequence>
<evidence type="ECO:0000313" key="2">
    <source>
        <dbReference type="EMBL" id="KAI7808588.1"/>
    </source>
</evidence>
<feature type="compositionally biased region" description="Polar residues" evidence="1">
    <location>
        <begin position="18"/>
        <end position="29"/>
    </location>
</feature>
<dbReference type="Proteomes" id="UP001059041">
    <property type="component" value="Linkage Group LG6"/>
</dbReference>
<evidence type="ECO:0000256" key="1">
    <source>
        <dbReference type="SAM" id="MobiDB-lite"/>
    </source>
</evidence>
<dbReference type="AlphaFoldDB" id="A0A9W8C6Q2"/>
<protein>
    <submittedName>
        <fullName evidence="2">Uncharacterized protein</fullName>
    </submittedName>
</protein>
<organism evidence="2 3">
    <name type="scientific">Triplophysa rosa</name>
    <name type="common">Cave loach</name>
    <dbReference type="NCBI Taxonomy" id="992332"/>
    <lineage>
        <taxon>Eukaryota</taxon>
        <taxon>Metazoa</taxon>
        <taxon>Chordata</taxon>
        <taxon>Craniata</taxon>
        <taxon>Vertebrata</taxon>
        <taxon>Euteleostomi</taxon>
        <taxon>Actinopterygii</taxon>
        <taxon>Neopterygii</taxon>
        <taxon>Teleostei</taxon>
        <taxon>Ostariophysi</taxon>
        <taxon>Cypriniformes</taxon>
        <taxon>Nemacheilidae</taxon>
        <taxon>Triplophysa</taxon>
    </lineage>
</organism>
<keyword evidence="3" id="KW-1185">Reference proteome</keyword>
<name>A0A9W8C6Q2_TRIRA</name>
<proteinExistence type="predicted"/>
<comment type="caution">
    <text evidence="2">The sequence shown here is derived from an EMBL/GenBank/DDBJ whole genome shotgun (WGS) entry which is preliminary data.</text>
</comment>
<feature type="region of interest" description="Disordered" evidence="1">
    <location>
        <begin position="1"/>
        <end position="39"/>
    </location>
</feature>
<evidence type="ECO:0000313" key="3">
    <source>
        <dbReference type="Proteomes" id="UP001059041"/>
    </source>
</evidence>
<dbReference type="EMBL" id="JAFHDT010000006">
    <property type="protein sequence ID" value="KAI7808588.1"/>
    <property type="molecule type" value="Genomic_DNA"/>
</dbReference>
<accession>A0A9W8C6Q2</accession>
<gene>
    <name evidence="2" type="ORF">IRJ41_008860</name>
</gene>
<reference evidence="2" key="1">
    <citation type="submission" date="2021-02" db="EMBL/GenBank/DDBJ databases">
        <title>Comparative genomics reveals that relaxation of natural selection precedes convergent phenotypic evolution of cavefish.</title>
        <authorList>
            <person name="Peng Z."/>
        </authorList>
    </citation>
    <scope>NUCLEOTIDE SEQUENCE</scope>
    <source>
        <tissue evidence="2">Muscle</tissue>
    </source>
</reference>